<protein>
    <recommendedName>
        <fullName evidence="4">DUF2085 domain-containing protein</fullName>
    </recommendedName>
</protein>
<dbReference type="EMBL" id="CP042905">
    <property type="protein sequence ID" value="QEE16284.1"/>
    <property type="molecule type" value="Genomic_DNA"/>
</dbReference>
<feature type="transmembrane region" description="Helical" evidence="1">
    <location>
        <begin position="103"/>
        <end position="120"/>
    </location>
</feature>
<dbReference type="KEGG" id="psyt:DSAG12_02114"/>
<sequence>MNKFFSRSKEFLKNYGSLFLSHHPSCSQYQNHTINISKIRLCIGCFIGYPSALLSIFVGIYFIYPAITQKFYILFFGVFLFLSQFLSLTKLTEIKSIKIIQKFLMGFGVGQVLVVSYYWIQGPVLLKIIGVWSVILLFMGPISLMHYLNMRNTCENCLDRGISRDCIYSKTKKTGEDVVNNE</sequence>
<keyword evidence="1" id="KW-0472">Membrane</keyword>
<reference evidence="2 3" key="1">
    <citation type="journal article" date="2020" name="Nature">
        <title>Isolation of an archaeon at the prokaryote-eukaryote interface.</title>
        <authorList>
            <person name="Imachi H."/>
            <person name="Nobu M.K."/>
            <person name="Nakahara N."/>
            <person name="Morono Y."/>
            <person name="Ogawara M."/>
            <person name="Takaki Y."/>
            <person name="Takano Y."/>
            <person name="Uematsu K."/>
            <person name="Ikuta T."/>
            <person name="Ito M."/>
            <person name="Matsui Y."/>
            <person name="Miyazaki M."/>
            <person name="Murata K."/>
            <person name="Saito Y."/>
            <person name="Sakai S."/>
            <person name="Song C."/>
            <person name="Tasumi E."/>
            <person name="Yamanaka Y."/>
            <person name="Yamaguchi T."/>
            <person name="Kamagata Y."/>
            <person name="Tamaki H."/>
            <person name="Takai K."/>
        </authorList>
    </citation>
    <scope>NUCLEOTIDE SEQUENCE [LARGE SCALE GENOMIC DNA]</scope>
    <source>
        <strain evidence="2 3">MK-D1</strain>
    </source>
</reference>
<evidence type="ECO:0000313" key="3">
    <source>
        <dbReference type="Proteomes" id="UP000321408"/>
    </source>
</evidence>
<evidence type="ECO:0000313" key="2">
    <source>
        <dbReference type="EMBL" id="QEE16284.1"/>
    </source>
</evidence>
<feature type="transmembrane region" description="Helical" evidence="1">
    <location>
        <begin position="70"/>
        <end position="91"/>
    </location>
</feature>
<keyword evidence="1" id="KW-1133">Transmembrane helix</keyword>
<dbReference type="Proteomes" id="UP000321408">
    <property type="component" value="Chromosome"/>
</dbReference>
<feature type="transmembrane region" description="Helical" evidence="1">
    <location>
        <begin position="126"/>
        <end position="148"/>
    </location>
</feature>
<feature type="transmembrane region" description="Helical" evidence="1">
    <location>
        <begin position="41"/>
        <end position="64"/>
    </location>
</feature>
<name>A0A5B9DB02_9ARCH</name>
<organism evidence="2 3">
    <name type="scientific">Promethearchaeum syntrophicum</name>
    <dbReference type="NCBI Taxonomy" id="2594042"/>
    <lineage>
        <taxon>Archaea</taxon>
        <taxon>Promethearchaeati</taxon>
        <taxon>Promethearchaeota</taxon>
        <taxon>Promethearchaeia</taxon>
        <taxon>Promethearchaeales</taxon>
        <taxon>Promethearchaeaceae</taxon>
        <taxon>Promethearchaeum</taxon>
    </lineage>
</organism>
<dbReference type="AlphaFoldDB" id="A0A5B9DB02"/>
<dbReference type="RefSeq" id="WP_147663162.1">
    <property type="nucleotide sequence ID" value="NZ_CP042905.2"/>
</dbReference>
<dbReference type="GeneID" id="41330104"/>
<evidence type="ECO:0000256" key="1">
    <source>
        <dbReference type="SAM" id="Phobius"/>
    </source>
</evidence>
<accession>A0A5B9DB02</accession>
<keyword evidence="1" id="KW-0812">Transmembrane</keyword>
<evidence type="ECO:0008006" key="4">
    <source>
        <dbReference type="Google" id="ProtNLM"/>
    </source>
</evidence>
<proteinExistence type="predicted"/>
<reference evidence="2 3" key="2">
    <citation type="journal article" date="2024" name="Int. J. Syst. Evol. Microbiol.">
        <title>Promethearchaeum syntrophicum gen. nov., sp. nov., an anaerobic, obligately syntrophic archaeon, the first isolate of the lineage 'Asgard' archaea, and proposal of the new archaeal phylum Promethearchaeota phyl. nov. and kingdom Promethearchaeati regn. nov.</title>
        <authorList>
            <person name="Imachi H."/>
            <person name="Nobu M.K."/>
            <person name="Kato S."/>
            <person name="Takaki Y."/>
            <person name="Miyazaki M."/>
            <person name="Miyata M."/>
            <person name="Ogawara M."/>
            <person name="Saito Y."/>
            <person name="Sakai S."/>
            <person name="Tahara Y.O."/>
            <person name="Takano Y."/>
            <person name="Tasumi E."/>
            <person name="Uematsu K."/>
            <person name="Yoshimura T."/>
            <person name="Itoh T."/>
            <person name="Ohkuma M."/>
            <person name="Takai K."/>
        </authorList>
    </citation>
    <scope>NUCLEOTIDE SEQUENCE [LARGE SCALE GENOMIC DNA]</scope>
    <source>
        <strain evidence="2 3">MK-D1</strain>
    </source>
</reference>
<dbReference type="OrthoDB" id="275494at2157"/>
<gene>
    <name evidence="2" type="ORF">DSAG12_02114</name>
</gene>
<keyword evidence="3" id="KW-1185">Reference proteome</keyword>